<feature type="compositionally biased region" description="Basic and acidic residues" evidence="2">
    <location>
        <begin position="368"/>
        <end position="381"/>
    </location>
</feature>
<reference evidence="3" key="1">
    <citation type="submission" date="2016-03" db="EMBL/GenBank/DDBJ databases">
        <title>Draft genome sequence of Rosellinia necatrix.</title>
        <authorList>
            <person name="Kanematsu S."/>
        </authorList>
    </citation>
    <scope>NUCLEOTIDE SEQUENCE [LARGE SCALE GENOMIC DNA]</scope>
    <source>
        <strain evidence="3">W97</strain>
    </source>
</reference>
<dbReference type="AlphaFoldDB" id="A0A1W2TVJ8"/>
<evidence type="ECO:0000313" key="4">
    <source>
        <dbReference type="Proteomes" id="UP000054516"/>
    </source>
</evidence>
<dbReference type="Proteomes" id="UP000054516">
    <property type="component" value="Unassembled WGS sequence"/>
</dbReference>
<feature type="compositionally biased region" description="Basic and acidic residues" evidence="2">
    <location>
        <begin position="113"/>
        <end position="124"/>
    </location>
</feature>
<sequence>MADPKNTQEGINLPHATTITSTNPRRTSPENSVTLRYHRLAQDASRRHHSPASPEAHPSTSMAQTKAPSRNPSEESNDTGRSDPRQWFDQSNQNAIGTLDSSAMDVDPPFFQKETDSSNEETHRVVPPPVPPYRHARSRGASFRPSVTKSSSVGDYRSVIDDLTIENKRLREELKRLKQMGPDSLRNDKLFEVKVHGLPSRKRRELEATLRDFTTKLDRSSTGASTSRKKVSGKSKESSASKHASSTSGSNSRPVDSAYASMGTGPSSSSHPHPARVRPSRVRSTQNIEDYLRDIPEGLWPGPGPARMTEYEKKKLVVKRLEQLFTGSVGYSSDQLAEQKLPPKPTLPKADDTEMGSAAPKATPAQEGTREAMIRSGDKRAGRPHTVASASNAHTQSQLYSNPHSSADQSNSHDNDKDSGSGSGQGSGSSRRRATEAKNTSPQEKTQASEEQRPTRPRDLDPDRRQVPAENMEYIRHLGILAPESQAHFSARDVSPDAEGWVYLNLLGNLAQLHILNVTPDFIRSAVSEKSTKFQLSPDGRKIRWRGGDEGTRFTSDSGTKSQSERSSEDTYESNDNDRPKKKRKQKESKISLGVQKFDSSQSFHYKPLFATHQTRSYDGQTSVEDGSPQSTEQSDDSNDGPYSKRNPSGVSNGRSQRKRRRDGAIIYYSGAPFCTDLSGDSGEVSPDTYGMTSSGDQPMQESSVRLHLVHRPSTHRSTSGSSIPFRPLSEPYPYPAIVDPDSGGESDGCVEADFPWSDSDQQGVLTKLEASGLGGVYPEDHFVIVVSTRRPIQALTTDDDNGDHHDRPDEVVLPTSQPAVDHLGHVAAGSWGAVDSIAGRLALISTKSSVPRRSLTRKVMPASVRYVTSEAHHLPPVQLPPPTYYFPSRDSDSDDYDNSLDEDISVSSERSILSKRPMLECSPDSDNRELSGNDEEDEHSDGRDFNPSASVASRNVHRTSGIKGEDGCSMPPLSKNNTASSAATAGGPGSGYYSSMEDA</sequence>
<feature type="compositionally biased region" description="Polar residues" evidence="2">
    <location>
        <begin position="437"/>
        <end position="446"/>
    </location>
</feature>
<feature type="region of interest" description="Disordered" evidence="2">
    <location>
        <begin position="613"/>
        <end position="662"/>
    </location>
</feature>
<dbReference type="STRING" id="77044.A0A1W2TVJ8"/>
<dbReference type="EMBL" id="DF977538">
    <property type="protein sequence ID" value="GAP92673.1"/>
    <property type="molecule type" value="Genomic_DNA"/>
</dbReference>
<feature type="region of interest" description="Disordered" evidence="2">
    <location>
        <begin position="679"/>
        <end position="699"/>
    </location>
</feature>
<evidence type="ECO:0000256" key="1">
    <source>
        <dbReference type="SAM" id="Coils"/>
    </source>
</evidence>
<feature type="compositionally biased region" description="Polar residues" evidence="2">
    <location>
        <begin position="613"/>
        <end position="633"/>
    </location>
</feature>
<dbReference type="GO" id="GO:0005634">
    <property type="term" value="C:nucleus"/>
    <property type="evidence" value="ECO:0007669"/>
    <property type="project" value="InterPro"/>
</dbReference>
<feature type="compositionally biased region" description="Polar residues" evidence="2">
    <location>
        <begin position="388"/>
        <end position="410"/>
    </location>
</feature>
<feature type="coiled-coil region" evidence="1">
    <location>
        <begin position="153"/>
        <end position="180"/>
    </location>
</feature>
<feature type="compositionally biased region" description="Polar residues" evidence="2">
    <location>
        <begin position="1"/>
        <end position="34"/>
    </location>
</feature>
<dbReference type="OrthoDB" id="2536795at2759"/>
<feature type="compositionally biased region" description="Polar residues" evidence="2">
    <location>
        <begin position="553"/>
        <end position="562"/>
    </location>
</feature>
<feature type="compositionally biased region" description="Low complexity" evidence="2">
    <location>
        <begin position="979"/>
        <end position="1000"/>
    </location>
</feature>
<dbReference type="OMA" id="PDHKKKE"/>
<dbReference type="GO" id="GO:0005737">
    <property type="term" value="C:cytoplasm"/>
    <property type="evidence" value="ECO:0007669"/>
    <property type="project" value="InterPro"/>
</dbReference>
<gene>
    <name evidence="3" type="ORF">SAMD00023353_9300080</name>
</gene>
<organism evidence="3">
    <name type="scientific">Rosellinia necatrix</name>
    <name type="common">White root-rot fungus</name>
    <dbReference type="NCBI Taxonomy" id="77044"/>
    <lineage>
        <taxon>Eukaryota</taxon>
        <taxon>Fungi</taxon>
        <taxon>Dikarya</taxon>
        <taxon>Ascomycota</taxon>
        <taxon>Pezizomycotina</taxon>
        <taxon>Sordariomycetes</taxon>
        <taxon>Xylariomycetidae</taxon>
        <taxon>Xylariales</taxon>
        <taxon>Xylariaceae</taxon>
        <taxon>Rosellinia</taxon>
    </lineage>
</organism>
<dbReference type="InterPro" id="IPR018554">
    <property type="entry name" value="FRQ"/>
</dbReference>
<dbReference type="Pfam" id="PF09421">
    <property type="entry name" value="FRQ"/>
    <property type="match status" value="1"/>
</dbReference>
<feature type="region of interest" description="Disordered" evidence="2">
    <location>
        <begin position="1"/>
        <end position="153"/>
    </location>
</feature>
<accession>A0A1W2TVJ8</accession>
<evidence type="ECO:0000313" key="3">
    <source>
        <dbReference type="EMBL" id="GAP92673.1"/>
    </source>
</evidence>
<feature type="compositionally biased region" description="Basic and acidic residues" evidence="2">
    <location>
        <begin position="204"/>
        <end position="219"/>
    </location>
</feature>
<name>A0A1W2TVJ8_ROSNE</name>
<feature type="region of interest" description="Disordered" evidence="2">
    <location>
        <begin position="538"/>
        <end position="594"/>
    </location>
</feature>
<proteinExistence type="predicted"/>
<feature type="compositionally biased region" description="Basic and acidic residues" evidence="2">
    <location>
        <begin position="447"/>
        <end position="466"/>
    </location>
</feature>
<dbReference type="GO" id="GO:0006355">
    <property type="term" value="P:regulation of DNA-templated transcription"/>
    <property type="evidence" value="ECO:0007669"/>
    <property type="project" value="InterPro"/>
</dbReference>
<feature type="region of interest" description="Disordered" evidence="2">
    <location>
        <begin position="196"/>
        <end position="307"/>
    </location>
</feature>
<feature type="compositionally biased region" description="Acidic residues" evidence="2">
    <location>
        <begin position="893"/>
        <end position="905"/>
    </location>
</feature>
<dbReference type="GO" id="GO:0007623">
    <property type="term" value="P:circadian rhythm"/>
    <property type="evidence" value="ECO:0007669"/>
    <property type="project" value="InterPro"/>
</dbReference>
<evidence type="ECO:0000256" key="2">
    <source>
        <dbReference type="SAM" id="MobiDB-lite"/>
    </source>
</evidence>
<feature type="compositionally biased region" description="Low complexity" evidence="2">
    <location>
        <begin position="241"/>
        <end position="252"/>
    </location>
</feature>
<feature type="region of interest" description="Disordered" evidence="2">
    <location>
        <begin position="329"/>
        <end position="466"/>
    </location>
</feature>
<feature type="region of interest" description="Disordered" evidence="2">
    <location>
        <begin position="874"/>
        <end position="1000"/>
    </location>
</feature>
<feature type="compositionally biased region" description="Polar residues" evidence="2">
    <location>
        <begin position="58"/>
        <end position="71"/>
    </location>
</feature>
<keyword evidence="4" id="KW-1185">Reference proteome</keyword>
<keyword evidence="1" id="KW-0175">Coiled coil</keyword>
<feature type="compositionally biased region" description="Polar residues" evidence="2">
    <location>
        <begin position="646"/>
        <end position="655"/>
    </location>
</feature>
<protein>
    <submittedName>
        <fullName evidence="3">Putative frequency clock protein</fullName>
    </submittedName>
</protein>
<feature type="compositionally biased region" description="Basic and acidic residues" evidence="2">
    <location>
        <begin position="539"/>
        <end position="552"/>
    </location>
</feature>
<feature type="compositionally biased region" description="Polar residues" evidence="2">
    <location>
        <begin position="88"/>
        <end position="101"/>
    </location>
</feature>